<dbReference type="AlphaFoldDB" id="A0A915KUS3"/>
<name>A0A915KUS3_ROMCU</name>
<proteinExistence type="predicted"/>
<keyword evidence="1" id="KW-1133">Transmembrane helix</keyword>
<reference evidence="3" key="1">
    <citation type="submission" date="2022-11" db="UniProtKB">
        <authorList>
            <consortium name="WormBaseParasite"/>
        </authorList>
    </citation>
    <scope>IDENTIFICATION</scope>
</reference>
<organism evidence="2 3">
    <name type="scientific">Romanomermis culicivorax</name>
    <name type="common">Nematode worm</name>
    <dbReference type="NCBI Taxonomy" id="13658"/>
    <lineage>
        <taxon>Eukaryota</taxon>
        <taxon>Metazoa</taxon>
        <taxon>Ecdysozoa</taxon>
        <taxon>Nematoda</taxon>
        <taxon>Enoplea</taxon>
        <taxon>Dorylaimia</taxon>
        <taxon>Mermithida</taxon>
        <taxon>Mermithoidea</taxon>
        <taxon>Mermithidae</taxon>
        <taxon>Romanomermis</taxon>
    </lineage>
</organism>
<keyword evidence="1" id="KW-0472">Membrane</keyword>
<protein>
    <submittedName>
        <fullName evidence="3">Uncharacterized protein</fullName>
    </submittedName>
</protein>
<dbReference type="Proteomes" id="UP000887565">
    <property type="component" value="Unplaced"/>
</dbReference>
<sequence>MWIRVEVNCNNVPIKVGGIGNDKRANEVRLYLVGFSCVGQKYEIVNVDFTFLGLLIGILFASGFVQNQLQEREGSIPARFIDLIWSMTSIAKSVGMPSSSPYATKQARGTSDVRAMTGEGWTAQPVAVPWFLRNHYGGDTEEDHLMKAQKMGRN</sequence>
<keyword evidence="1" id="KW-0812">Transmembrane</keyword>
<evidence type="ECO:0000313" key="3">
    <source>
        <dbReference type="WBParaSite" id="nRc.2.0.1.t42226-RA"/>
    </source>
</evidence>
<accession>A0A915KUS3</accession>
<evidence type="ECO:0000313" key="2">
    <source>
        <dbReference type="Proteomes" id="UP000887565"/>
    </source>
</evidence>
<evidence type="ECO:0000256" key="1">
    <source>
        <dbReference type="SAM" id="Phobius"/>
    </source>
</evidence>
<feature type="transmembrane region" description="Helical" evidence="1">
    <location>
        <begin position="44"/>
        <end position="65"/>
    </location>
</feature>
<dbReference type="WBParaSite" id="nRc.2.0.1.t42226-RA">
    <property type="protein sequence ID" value="nRc.2.0.1.t42226-RA"/>
    <property type="gene ID" value="nRc.2.0.1.g42226"/>
</dbReference>
<keyword evidence="2" id="KW-1185">Reference proteome</keyword>